<comment type="caution">
    <text evidence="2">The sequence shown here is derived from an EMBL/GenBank/DDBJ whole genome shotgun (WGS) entry which is preliminary data.</text>
</comment>
<name>A0A2N0ZD04_9BACI</name>
<dbReference type="EMBL" id="PISD01000046">
    <property type="protein sequence ID" value="PKG27391.1"/>
    <property type="molecule type" value="Genomic_DNA"/>
</dbReference>
<evidence type="ECO:0000313" key="3">
    <source>
        <dbReference type="Proteomes" id="UP000233343"/>
    </source>
</evidence>
<dbReference type="InterPro" id="IPR051908">
    <property type="entry name" value="Ribosomal_N-acetyltransferase"/>
</dbReference>
<dbReference type="PANTHER" id="PTHR43441:SF3">
    <property type="entry name" value="ACETYLTRANSFERASE"/>
    <property type="match status" value="1"/>
</dbReference>
<dbReference type="GO" id="GO:0008999">
    <property type="term" value="F:protein-N-terminal-alanine acetyltransferase activity"/>
    <property type="evidence" value="ECO:0007669"/>
    <property type="project" value="TreeGrafter"/>
</dbReference>
<sequence length="187" mass="21642">MDPVLIDFPEKIETERLYFRPCLHGEGILVHEAIAASRASLSKWLPFAKNEQTVEEVEAGIRQSYAEFIKRSDFRMHIFLKDGDVFVGSIGLHRINWDVRKFEIGYWCDIRHSKKGYITEAVEQLTQFTFSHLQANRIEIRCDSENTSSRNIPERLGYTLEGILRKDSLATDGQTLRDTCVFAKVKE</sequence>
<dbReference type="Gene3D" id="3.40.630.30">
    <property type="match status" value="1"/>
</dbReference>
<keyword evidence="3" id="KW-1185">Reference proteome</keyword>
<dbReference type="PROSITE" id="PS51186">
    <property type="entry name" value="GNAT"/>
    <property type="match status" value="1"/>
</dbReference>
<accession>A0A2N0ZD04</accession>
<dbReference type="GO" id="GO:1990189">
    <property type="term" value="F:protein N-terminal-serine acetyltransferase activity"/>
    <property type="evidence" value="ECO:0007669"/>
    <property type="project" value="TreeGrafter"/>
</dbReference>
<feature type="domain" description="N-acetyltransferase" evidence="1">
    <location>
        <begin position="28"/>
        <end position="177"/>
    </location>
</feature>
<dbReference type="Proteomes" id="UP000233343">
    <property type="component" value="Unassembled WGS sequence"/>
</dbReference>
<dbReference type="GO" id="GO:0005737">
    <property type="term" value="C:cytoplasm"/>
    <property type="evidence" value="ECO:0007669"/>
    <property type="project" value="TreeGrafter"/>
</dbReference>
<reference evidence="2 3" key="1">
    <citation type="journal article" date="2010" name="Int. J. Syst. Evol. Microbiol.">
        <title>Bacillus horneckiae sp. nov., isolated from a spacecraft-assembly clean room.</title>
        <authorList>
            <person name="Vaishampayan P."/>
            <person name="Probst A."/>
            <person name="Krishnamurthi S."/>
            <person name="Ghosh S."/>
            <person name="Osman S."/>
            <person name="McDowall A."/>
            <person name="Ruckmani A."/>
            <person name="Mayilraj S."/>
            <person name="Venkateswaran K."/>
        </authorList>
    </citation>
    <scope>NUCLEOTIDE SEQUENCE [LARGE SCALE GENOMIC DNA]</scope>
    <source>
        <strain evidence="3">1PO1SC</strain>
    </source>
</reference>
<evidence type="ECO:0000313" key="2">
    <source>
        <dbReference type="EMBL" id="PKG27391.1"/>
    </source>
</evidence>
<proteinExistence type="predicted"/>
<organism evidence="2 3">
    <name type="scientific">Cytobacillus horneckiae</name>
    <dbReference type="NCBI Taxonomy" id="549687"/>
    <lineage>
        <taxon>Bacteria</taxon>
        <taxon>Bacillati</taxon>
        <taxon>Bacillota</taxon>
        <taxon>Bacilli</taxon>
        <taxon>Bacillales</taxon>
        <taxon>Bacillaceae</taxon>
        <taxon>Cytobacillus</taxon>
    </lineage>
</organism>
<protein>
    <submittedName>
        <fullName evidence="2">N-acetyltransferase</fullName>
    </submittedName>
</protein>
<evidence type="ECO:0000259" key="1">
    <source>
        <dbReference type="PROSITE" id="PS51186"/>
    </source>
</evidence>
<dbReference type="SUPFAM" id="SSF55729">
    <property type="entry name" value="Acyl-CoA N-acyltransferases (Nat)"/>
    <property type="match status" value="1"/>
</dbReference>
<dbReference type="AlphaFoldDB" id="A0A2N0ZD04"/>
<keyword evidence="2" id="KW-0808">Transferase</keyword>
<dbReference type="Pfam" id="PF13302">
    <property type="entry name" value="Acetyltransf_3"/>
    <property type="match status" value="1"/>
</dbReference>
<dbReference type="RefSeq" id="WP_066200811.1">
    <property type="nucleotide sequence ID" value="NZ_JAMAUX010000006.1"/>
</dbReference>
<dbReference type="InterPro" id="IPR016181">
    <property type="entry name" value="Acyl_CoA_acyltransferase"/>
</dbReference>
<gene>
    <name evidence="2" type="ORF">CWS20_19745</name>
</gene>
<dbReference type="PANTHER" id="PTHR43441">
    <property type="entry name" value="RIBOSOMAL-PROTEIN-SERINE ACETYLTRANSFERASE"/>
    <property type="match status" value="1"/>
</dbReference>
<dbReference type="InterPro" id="IPR000182">
    <property type="entry name" value="GNAT_dom"/>
</dbReference>